<evidence type="ECO:0000256" key="1">
    <source>
        <dbReference type="SAM" id="MobiDB-lite"/>
    </source>
</evidence>
<reference evidence="2 3" key="1">
    <citation type="submission" date="2020-03" db="EMBL/GenBank/DDBJ databases">
        <title>Dissostichus mawsoni Genome sequencing and assembly.</title>
        <authorList>
            <person name="Park H."/>
        </authorList>
    </citation>
    <scope>NUCLEOTIDE SEQUENCE [LARGE SCALE GENOMIC DNA]</scope>
    <source>
        <strain evidence="2">DM0001</strain>
        <tissue evidence="2">Muscle</tissue>
    </source>
</reference>
<organism evidence="2 3">
    <name type="scientific">Dissostichus mawsoni</name>
    <name type="common">Antarctic cod</name>
    <dbReference type="NCBI Taxonomy" id="36200"/>
    <lineage>
        <taxon>Eukaryota</taxon>
        <taxon>Metazoa</taxon>
        <taxon>Chordata</taxon>
        <taxon>Craniata</taxon>
        <taxon>Vertebrata</taxon>
        <taxon>Euteleostomi</taxon>
        <taxon>Actinopterygii</taxon>
        <taxon>Neopterygii</taxon>
        <taxon>Teleostei</taxon>
        <taxon>Neoteleostei</taxon>
        <taxon>Acanthomorphata</taxon>
        <taxon>Eupercaria</taxon>
        <taxon>Perciformes</taxon>
        <taxon>Notothenioidei</taxon>
        <taxon>Nototheniidae</taxon>
        <taxon>Dissostichus</taxon>
    </lineage>
</organism>
<dbReference type="AlphaFoldDB" id="A0A7J5Y8W4"/>
<sequence length="140" mass="15754">DISSAQHLLHHVPRHVVEEESQDSQQKEDRDDLDGEPPVLVTDQVFRCFERDEEPQEGDIWTAGGGGTETERDAHHLLHHVPRHAVEEESQDGQQQEGREQFDGEPPVLVTDQVLRCFERDEEPQEGDIWTAGGGGGTET</sequence>
<evidence type="ECO:0000313" key="2">
    <source>
        <dbReference type="EMBL" id="KAF3845401.1"/>
    </source>
</evidence>
<feature type="non-terminal residue" evidence="2">
    <location>
        <position position="140"/>
    </location>
</feature>
<accession>A0A7J5Y8W4</accession>
<comment type="caution">
    <text evidence="2">The sequence shown here is derived from an EMBL/GenBank/DDBJ whole genome shotgun (WGS) entry which is preliminary data.</text>
</comment>
<dbReference type="EMBL" id="JAAKFY010000015">
    <property type="protein sequence ID" value="KAF3845401.1"/>
    <property type="molecule type" value="Genomic_DNA"/>
</dbReference>
<proteinExistence type="predicted"/>
<feature type="region of interest" description="Disordered" evidence="1">
    <location>
        <begin position="1"/>
        <end position="140"/>
    </location>
</feature>
<dbReference type="Proteomes" id="UP000518266">
    <property type="component" value="Unassembled WGS sequence"/>
</dbReference>
<gene>
    <name evidence="2" type="ORF">F7725_008564</name>
</gene>
<keyword evidence="3" id="KW-1185">Reference proteome</keyword>
<name>A0A7J5Y8W4_DISMA</name>
<protein>
    <submittedName>
        <fullName evidence="2">Uncharacterized protein</fullName>
    </submittedName>
</protein>
<evidence type="ECO:0000313" key="3">
    <source>
        <dbReference type="Proteomes" id="UP000518266"/>
    </source>
</evidence>